<reference evidence="7 8" key="1">
    <citation type="submission" date="2018-07" db="EMBL/GenBank/DDBJ databases">
        <title>Comparative genomes isolates from brazilian mangrove.</title>
        <authorList>
            <person name="De Araujo J.E."/>
            <person name="Taketani R.G."/>
            <person name="Silva M.C.P."/>
            <person name="Lourenco M.V."/>
            <person name="Oliveira V.M."/>
            <person name="Andreote F.D."/>
        </authorList>
    </citation>
    <scope>NUCLEOTIDE SEQUENCE [LARGE SCALE GENOMIC DNA]</scope>
    <source>
        <strain evidence="7 8">HEX PRIS-MGV</strain>
    </source>
</reference>
<dbReference type="InterPro" id="IPR006119">
    <property type="entry name" value="Resolv_N"/>
</dbReference>
<name>A0A368KM39_9BACT</name>
<dbReference type="InterPro" id="IPR006118">
    <property type="entry name" value="Recombinase_CS"/>
</dbReference>
<dbReference type="Proteomes" id="UP000253562">
    <property type="component" value="Unassembled WGS sequence"/>
</dbReference>
<evidence type="ECO:0000256" key="3">
    <source>
        <dbReference type="ARBA" id="ARBA00023172"/>
    </source>
</evidence>
<dbReference type="CDD" id="cd03768">
    <property type="entry name" value="SR_ResInv"/>
    <property type="match status" value="1"/>
</dbReference>
<accession>A0A368KM39</accession>
<dbReference type="PANTHER" id="PTHR30461:SF2">
    <property type="entry name" value="SERINE RECOMBINASE PINE-RELATED"/>
    <property type="match status" value="1"/>
</dbReference>
<gene>
    <name evidence="7" type="ORF">DTL42_19340</name>
</gene>
<dbReference type="Gene3D" id="1.10.10.60">
    <property type="entry name" value="Homeodomain-like"/>
    <property type="match status" value="1"/>
</dbReference>
<dbReference type="RefSeq" id="WP_114371080.1">
    <property type="nucleotide sequence ID" value="NZ_QPEX01000042.1"/>
</dbReference>
<dbReference type="PROSITE" id="PS00397">
    <property type="entry name" value="RECOMBINASES_1"/>
    <property type="match status" value="1"/>
</dbReference>
<comment type="caution">
    <text evidence="7">The sequence shown here is derived from an EMBL/GenBank/DDBJ whole genome shotgun (WGS) entry which is preliminary data.</text>
</comment>
<dbReference type="EMBL" id="QPEX01000042">
    <property type="protein sequence ID" value="RCS42294.1"/>
    <property type="molecule type" value="Genomic_DNA"/>
</dbReference>
<dbReference type="AlphaFoldDB" id="A0A368KM39"/>
<organism evidence="7 8">
    <name type="scientific">Bremerella cremea</name>
    <dbReference type="NCBI Taxonomy" id="1031537"/>
    <lineage>
        <taxon>Bacteria</taxon>
        <taxon>Pseudomonadati</taxon>
        <taxon>Planctomycetota</taxon>
        <taxon>Planctomycetia</taxon>
        <taxon>Pirellulales</taxon>
        <taxon>Pirellulaceae</taxon>
        <taxon>Bremerella</taxon>
    </lineage>
</organism>
<evidence type="ECO:0000256" key="2">
    <source>
        <dbReference type="ARBA" id="ARBA00023125"/>
    </source>
</evidence>
<evidence type="ECO:0000256" key="5">
    <source>
        <dbReference type="PROSITE-ProRule" id="PRU10137"/>
    </source>
</evidence>
<evidence type="ECO:0000256" key="1">
    <source>
        <dbReference type="ARBA" id="ARBA00022908"/>
    </source>
</evidence>
<dbReference type="Gene3D" id="3.40.50.1390">
    <property type="entry name" value="Resolvase, N-terminal catalytic domain"/>
    <property type="match status" value="1"/>
</dbReference>
<dbReference type="PROSITE" id="PS51736">
    <property type="entry name" value="RECOMBINASES_3"/>
    <property type="match status" value="1"/>
</dbReference>
<protein>
    <submittedName>
        <fullName evidence="7">HTH domain-containing protein</fullName>
    </submittedName>
</protein>
<evidence type="ECO:0000313" key="7">
    <source>
        <dbReference type="EMBL" id="RCS42294.1"/>
    </source>
</evidence>
<dbReference type="GO" id="GO:0015074">
    <property type="term" value="P:DNA integration"/>
    <property type="evidence" value="ECO:0007669"/>
    <property type="project" value="UniProtKB-KW"/>
</dbReference>
<feature type="domain" description="Resolvase/invertase-type recombinase catalytic" evidence="6">
    <location>
        <begin position="2"/>
        <end position="143"/>
    </location>
</feature>
<dbReference type="OrthoDB" id="266184at2"/>
<dbReference type="GO" id="GO:0000150">
    <property type="term" value="F:DNA strand exchange activity"/>
    <property type="evidence" value="ECO:0007669"/>
    <property type="project" value="InterPro"/>
</dbReference>
<sequence length="192" mass="21371">MKTAVYVRVSTVGQNEAGQSREIQRWLKGNGITDVEWYTDKQTGDNLDRPGFEKLQADIFAGRIGSVVVWRLDRLSRKLRDGLDVLCQWTDKGIRVVSVTQQIDLTGTVGKMMAAVLLGVAEMEQETRRERQAAGIEAAKQKGVYKGRKPGATKASPAKVAELRGRGWSDAEIAQHLEVSRQTVWRYGKRAG</sequence>
<dbReference type="Pfam" id="PF00239">
    <property type="entry name" value="Resolvase"/>
    <property type="match status" value="1"/>
</dbReference>
<keyword evidence="2" id="KW-0238">DNA-binding</keyword>
<dbReference type="PANTHER" id="PTHR30461">
    <property type="entry name" value="DNA-INVERTASE FROM LAMBDOID PROPHAGE"/>
    <property type="match status" value="1"/>
</dbReference>
<dbReference type="GO" id="GO:0003677">
    <property type="term" value="F:DNA binding"/>
    <property type="evidence" value="ECO:0007669"/>
    <property type="project" value="UniProtKB-KW"/>
</dbReference>
<feature type="active site" description="O-(5'-phospho-DNA)-serine intermediate" evidence="4 5">
    <location>
        <position position="10"/>
    </location>
</feature>
<dbReference type="InterPro" id="IPR050639">
    <property type="entry name" value="SSR_resolvase"/>
</dbReference>
<dbReference type="InterPro" id="IPR036162">
    <property type="entry name" value="Resolvase-like_N_sf"/>
</dbReference>
<keyword evidence="1" id="KW-0229">DNA integration</keyword>
<dbReference type="SUPFAM" id="SSF53041">
    <property type="entry name" value="Resolvase-like"/>
    <property type="match status" value="1"/>
</dbReference>
<evidence type="ECO:0000259" key="6">
    <source>
        <dbReference type="PROSITE" id="PS51736"/>
    </source>
</evidence>
<keyword evidence="3" id="KW-0233">DNA recombination</keyword>
<evidence type="ECO:0000313" key="8">
    <source>
        <dbReference type="Proteomes" id="UP000253562"/>
    </source>
</evidence>
<evidence type="ECO:0000256" key="4">
    <source>
        <dbReference type="PIRSR" id="PIRSR606118-50"/>
    </source>
</evidence>
<dbReference type="SMART" id="SM00857">
    <property type="entry name" value="Resolvase"/>
    <property type="match status" value="1"/>
</dbReference>
<proteinExistence type="predicted"/>